<dbReference type="Proteomes" id="UP000427108">
    <property type="component" value="Chromosome"/>
</dbReference>
<dbReference type="Gene3D" id="3.40.50.510">
    <property type="entry name" value="Phosphotransferase system, mannose-type IIA component"/>
    <property type="match status" value="1"/>
</dbReference>
<evidence type="ECO:0000313" key="3">
    <source>
        <dbReference type="EMBL" id="QGN39283.1"/>
    </source>
</evidence>
<dbReference type="OrthoDB" id="6623712at2"/>
<dbReference type="Pfam" id="PF03610">
    <property type="entry name" value="EIIA-man"/>
    <property type="match status" value="1"/>
</dbReference>
<dbReference type="SUPFAM" id="SSF53062">
    <property type="entry name" value="PTS system fructose IIA component-like"/>
    <property type="match status" value="1"/>
</dbReference>
<feature type="domain" description="PTS EIIA type-4" evidence="2">
    <location>
        <begin position="1"/>
        <end position="128"/>
    </location>
</feature>
<dbReference type="RefSeq" id="WP_154681613.1">
    <property type="nucleotide sequence ID" value="NZ_CP046115.1"/>
</dbReference>
<dbReference type="InterPro" id="IPR036662">
    <property type="entry name" value="PTS_EIIA_man-typ_sf"/>
</dbReference>
<reference evidence="3 4" key="1">
    <citation type="submission" date="2019-11" db="EMBL/GenBank/DDBJ databases">
        <title>Isolation and Application of One Kind of P-Hydroxybenzoic Acid Degrading Bacterium in Mitigating Cropping Obstacle of Cucumber.</title>
        <authorList>
            <person name="Wu F."/>
            <person name="An Y."/>
        </authorList>
    </citation>
    <scope>NUCLEOTIDE SEQUENCE [LARGE SCALE GENOMIC DNA]</scope>
    <source>
        <strain evidence="3 4">P620</strain>
    </source>
</reference>
<protein>
    <submittedName>
        <fullName evidence="3">PTS fructose transporter subunit IIA</fullName>
    </submittedName>
</protein>
<dbReference type="EMBL" id="CP046115">
    <property type="protein sequence ID" value="QGN39283.1"/>
    <property type="molecule type" value="Genomic_DNA"/>
</dbReference>
<evidence type="ECO:0000256" key="1">
    <source>
        <dbReference type="ARBA" id="ARBA00022679"/>
    </source>
</evidence>
<dbReference type="InterPro" id="IPR051471">
    <property type="entry name" value="Bacterial_PTS_sugar_comp"/>
</dbReference>
<evidence type="ECO:0000259" key="2">
    <source>
        <dbReference type="PROSITE" id="PS51096"/>
    </source>
</evidence>
<dbReference type="PROSITE" id="PS51096">
    <property type="entry name" value="PTS_EIIA_TYPE_4"/>
    <property type="match status" value="1"/>
</dbReference>
<accession>A0A6B8MY33</accession>
<organism evidence="3 4">
    <name type="scientific">Klebsiella oxytoca</name>
    <dbReference type="NCBI Taxonomy" id="571"/>
    <lineage>
        <taxon>Bacteria</taxon>
        <taxon>Pseudomonadati</taxon>
        <taxon>Pseudomonadota</taxon>
        <taxon>Gammaproteobacteria</taxon>
        <taxon>Enterobacterales</taxon>
        <taxon>Enterobacteriaceae</taxon>
        <taxon>Klebsiella/Raoultella group</taxon>
        <taxon>Klebsiella</taxon>
    </lineage>
</organism>
<evidence type="ECO:0000313" key="4">
    <source>
        <dbReference type="Proteomes" id="UP000427108"/>
    </source>
</evidence>
<dbReference type="GO" id="GO:0009401">
    <property type="term" value="P:phosphoenolpyruvate-dependent sugar phosphotransferase system"/>
    <property type="evidence" value="ECO:0007669"/>
    <property type="project" value="InterPro"/>
</dbReference>
<keyword evidence="1" id="KW-0808">Transferase</keyword>
<sequence>MNQLLLISHGGFASGARQATELILGPQPNLHLLELDGQKGIDIFKRELTEKISELRSRQEKLIIISDLKNGSPYNTAMELIALNNLWDNVTLLSGMNLNLILEIVMVLDAPVSQQMIGEIMTTACAGIHHLQPMALTTNTHDGDE</sequence>
<proteinExistence type="predicted"/>
<dbReference type="PANTHER" id="PTHR33799:SF1">
    <property type="entry name" value="PTS SYSTEM MANNOSE-SPECIFIC EIIAB COMPONENT-RELATED"/>
    <property type="match status" value="1"/>
</dbReference>
<dbReference type="AlphaFoldDB" id="A0A6B8MY33"/>
<dbReference type="InterPro" id="IPR004701">
    <property type="entry name" value="PTS_EIIA_man-typ"/>
</dbReference>
<dbReference type="GO" id="GO:0016740">
    <property type="term" value="F:transferase activity"/>
    <property type="evidence" value="ECO:0007669"/>
    <property type="project" value="UniProtKB-KW"/>
</dbReference>
<dbReference type="PANTHER" id="PTHR33799">
    <property type="entry name" value="PTS PERMEASE-RELATED-RELATED"/>
    <property type="match status" value="1"/>
</dbReference>
<dbReference type="GO" id="GO:0016020">
    <property type="term" value="C:membrane"/>
    <property type="evidence" value="ECO:0007669"/>
    <property type="project" value="InterPro"/>
</dbReference>
<name>A0A6B8MY33_KLEOX</name>
<gene>
    <name evidence="3" type="ORF">GJ746_19170</name>
</gene>